<organism evidence="1 2">
    <name type="scientific">Brucella daejeonensis</name>
    <dbReference type="NCBI Taxonomy" id="659015"/>
    <lineage>
        <taxon>Bacteria</taxon>
        <taxon>Pseudomonadati</taxon>
        <taxon>Pseudomonadota</taxon>
        <taxon>Alphaproteobacteria</taxon>
        <taxon>Hyphomicrobiales</taxon>
        <taxon>Brucellaceae</taxon>
        <taxon>Brucella/Ochrobactrum group</taxon>
        <taxon>Brucella</taxon>
    </lineage>
</organism>
<proteinExistence type="predicted"/>
<comment type="caution">
    <text evidence="1">The sequence shown here is derived from an EMBL/GenBank/DDBJ whole genome shotgun (WGS) entry which is preliminary data.</text>
</comment>
<sequence>MTPLEIAELFIRGAEVDRRLPQTAKPKQLKAQSLGYVHSWAEMREWGDERHKEHRAEMFAKTKLTTQDVSEWERCNQLILSVKDDMRRRCLWAWANAQAGGTPFGKWCTKHCFTRETGRKRKNRAILEIFGEIARINGQNYKKGLEGVLHVCPETGQIDVTIGDHAGSEKVLTWRDDFSLTHGETGPDFSWAEARNERRRQKYAERRKAA</sequence>
<name>A0A7W9B144_9HYPH</name>
<dbReference type="RefSeq" id="WP_183657534.1">
    <property type="nucleotide sequence ID" value="NZ_JACIJG010000027.1"/>
</dbReference>
<dbReference type="EMBL" id="JACIJG010000027">
    <property type="protein sequence ID" value="MBB5704306.1"/>
    <property type="molecule type" value="Genomic_DNA"/>
</dbReference>
<evidence type="ECO:0000313" key="2">
    <source>
        <dbReference type="Proteomes" id="UP000555546"/>
    </source>
</evidence>
<evidence type="ECO:0000313" key="1">
    <source>
        <dbReference type="EMBL" id="MBB5704306.1"/>
    </source>
</evidence>
<gene>
    <name evidence="1" type="ORF">FHS76_004223</name>
</gene>
<dbReference type="Proteomes" id="UP000555546">
    <property type="component" value="Unassembled WGS sequence"/>
</dbReference>
<accession>A0A7W9B144</accession>
<keyword evidence="2" id="KW-1185">Reference proteome</keyword>
<reference evidence="1 2" key="1">
    <citation type="submission" date="2020-08" db="EMBL/GenBank/DDBJ databases">
        <title>Genomic Encyclopedia of Type Strains, Phase IV (KMG-IV): sequencing the most valuable type-strain genomes for metagenomic binning, comparative biology and taxonomic classification.</title>
        <authorList>
            <person name="Goeker M."/>
        </authorList>
    </citation>
    <scope>NUCLEOTIDE SEQUENCE [LARGE SCALE GENOMIC DNA]</scope>
    <source>
        <strain evidence="1 2">DSM 26944</strain>
    </source>
</reference>
<dbReference type="AlphaFoldDB" id="A0A7W9B144"/>
<protein>
    <submittedName>
        <fullName evidence="1">Uncharacterized protein</fullName>
    </submittedName>
</protein>